<protein>
    <recommendedName>
        <fullName evidence="3">D-isomer specific 2-hydroxyacid dehydrogenase NAD-binding domain-containing protein</fullName>
    </recommendedName>
</protein>
<dbReference type="Proteomes" id="UP001589867">
    <property type="component" value="Unassembled WGS sequence"/>
</dbReference>
<organism evidence="1 2">
    <name type="scientific">Phytohabitans kaempferiae</name>
    <dbReference type="NCBI Taxonomy" id="1620943"/>
    <lineage>
        <taxon>Bacteria</taxon>
        <taxon>Bacillati</taxon>
        <taxon>Actinomycetota</taxon>
        <taxon>Actinomycetes</taxon>
        <taxon>Micromonosporales</taxon>
        <taxon>Micromonosporaceae</taxon>
    </lineage>
</organism>
<comment type="caution">
    <text evidence="1">The sequence shown here is derived from an EMBL/GenBank/DDBJ whole genome shotgun (WGS) entry which is preliminary data.</text>
</comment>
<evidence type="ECO:0008006" key="3">
    <source>
        <dbReference type="Google" id="ProtNLM"/>
    </source>
</evidence>
<dbReference type="EMBL" id="JBHLUH010000060">
    <property type="protein sequence ID" value="MFC0531482.1"/>
    <property type="molecule type" value="Genomic_DNA"/>
</dbReference>
<name>A0ABV6MAJ5_9ACTN</name>
<accession>A0ABV6MAJ5</accession>
<keyword evidence="2" id="KW-1185">Reference proteome</keyword>
<sequence length="45" mass="4864">MVVTPHLAATAMVPRLLEGYDDGTWVALVFEEIAGSLPAQPWRPG</sequence>
<gene>
    <name evidence="1" type="ORF">ACFFIA_27940</name>
</gene>
<dbReference type="RefSeq" id="WP_377255974.1">
    <property type="nucleotide sequence ID" value="NZ_JBHLUH010000060.1"/>
</dbReference>
<proteinExistence type="predicted"/>
<evidence type="ECO:0000313" key="1">
    <source>
        <dbReference type="EMBL" id="MFC0531482.1"/>
    </source>
</evidence>
<evidence type="ECO:0000313" key="2">
    <source>
        <dbReference type="Proteomes" id="UP001589867"/>
    </source>
</evidence>
<reference evidence="1 2" key="1">
    <citation type="submission" date="2024-09" db="EMBL/GenBank/DDBJ databases">
        <authorList>
            <person name="Sun Q."/>
            <person name="Mori K."/>
        </authorList>
    </citation>
    <scope>NUCLEOTIDE SEQUENCE [LARGE SCALE GENOMIC DNA]</scope>
    <source>
        <strain evidence="1 2">TBRC 3947</strain>
    </source>
</reference>